<organism evidence="2 3">
    <name type="scientific">Pseudozyma flocculosa</name>
    <dbReference type="NCBI Taxonomy" id="84751"/>
    <lineage>
        <taxon>Eukaryota</taxon>
        <taxon>Fungi</taxon>
        <taxon>Dikarya</taxon>
        <taxon>Basidiomycota</taxon>
        <taxon>Ustilaginomycotina</taxon>
        <taxon>Ustilaginomycetes</taxon>
        <taxon>Ustilaginales</taxon>
        <taxon>Ustilaginaceae</taxon>
        <taxon>Pseudozyma</taxon>
    </lineage>
</organism>
<evidence type="ECO:0000313" key="3">
    <source>
        <dbReference type="Proteomes" id="UP000323386"/>
    </source>
</evidence>
<feature type="chain" id="PRO_5022877077" evidence="1">
    <location>
        <begin position="21"/>
        <end position="82"/>
    </location>
</feature>
<evidence type="ECO:0000256" key="1">
    <source>
        <dbReference type="SAM" id="SignalP"/>
    </source>
</evidence>
<reference evidence="2 3" key="1">
    <citation type="submission" date="2018-03" db="EMBL/GenBank/DDBJ databases">
        <authorList>
            <person name="Guldener U."/>
        </authorList>
    </citation>
    <scope>NUCLEOTIDE SEQUENCE [LARGE SCALE GENOMIC DNA]</scope>
    <source>
        <strain evidence="2 3">DAOM196992</strain>
    </source>
</reference>
<proteinExistence type="predicted"/>
<feature type="signal peptide" evidence="1">
    <location>
        <begin position="1"/>
        <end position="20"/>
    </location>
</feature>
<gene>
    <name evidence="2" type="ORF">PSFLO_05882</name>
</gene>
<accession>A0A5C3F847</accession>
<protein>
    <submittedName>
        <fullName evidence="2">Uncharacterized protein</fullName>
    </submittedName>
</protein>
<keyword evidence="3" id="KW-1185">Reference proteome</keyword>
<dbReference type="EMBL" id="OOIP01000019">
    <property type="protein sequence ID" value="SPO40400.1"/>
    <property type="molecule type" value="Genomic_DNA"/>
</dbReference>
<dbReference type="Proteomes" id="UP000323386">
    <property type="component" value="Unassembled WGS sequence"/>
</dbReference>
<dbReference type="AlphaFoldDB" id="A0A5C3F847"/>
<keyword evidence="1" id="KW-0732">Signal</keyword>
<evidence type="ECO:0000313" key="2">
    <source>
        <dbReference type="EMBL" id="SPO40400.1"/>
    </source>
</evidence>
<sequence>MQPPAFLPCLLALPLTNAVATPPHIDSPWLALQLALHSACYTLLPVPALPPPSLTHVIAITLPWPTTALLCSPYLPAGTALV</sequence>
<name>A0A5C3F847_9BASI</name>